<dbReference type="OrthoDB" id="192832at2759"/>
<evidence type="ECO:0000256" key="3">
    <source>
        <dbReference type="ARBA" id="ARBA00012599"/>
    </source>
</evidence>
<dbReference type="EC" id="3.2.1.6" evidence="3"/>
<evidence type="ECO:0000256" key="6">
    <source>
        <dbReference type="SAM" id="MobiDB-lite"/>
    </source>
</evidence>
<evidence type="ECO:0000313" key="9">
    <source>
        <dbReference type="EMBL" id="QRC98384.1"/>
    </source>
</evidence>
<dbReference type="Proteomes" id="UP000663193">
    <property type="component" value="Chromosome 8"/>
</dbReference>
<gene>
    <name evidence="9" type="ORF">JI435_044510</name>
</gene>
<keyword evidence="7" id="KW-0732">Signal</keyword>
<dbReference type="Pfam" id="PF26113">
    <property type="entry name" value="GH16_XgeA"/>
    <property type="match status" value="1"/>
</dbReference>
<proteinExistence type="inferred from homology"/>
<dbReference type="InterPro" id="IPR013320">
    <property type="entry name" value="ConA-like_dom_sf"/>
</dbReference>
<dbReference type="AlphaFoldDB" id="A0A7U2I1J0"/>
<keyword evidence="4" id="KW-0378">Hydrolase</keyword>
<sequence>MRSSSLISAAAFFKLSTAAYTLEDDYTTDFYSKFNFFTGPDPTNGFVKYVDEATAKSTNLINATAKGANFGVDVTNKTPEGRPSIRLESKKKYDTGLIVLDVTHMPFGCGTWPAFWTFGPNWPTGGEIDILEGVNEATHNGMTLHTGPGCSVGQDVSQFSGSVVTPNCDVAAVGQGKNVGCSIKDPSPQSYGAGLNEAGGAIFATEWNSAGISVWRFERGSAPADVLGDAPDPTKWGKPNAKFAGACNIDQMFAEQQIIIDTTFCGDWAGAETVWSNATTGSCASKAPTCKDWVRDNPQAFTDAYWEIAALKVYQNDGATTPVSPSGSALPSVPVAPSGTVPSVTPVVPTPSPATPEVPPQNPVTPVVPTPSPAAPEVPPQSPVVPVVPTPSPAAPEVPPQSPVVAPINAAPSPAPNGENGMPGWNWPQAGKRRGAPTLGSTPGATSTSGSYPAGPTAARMARRQQAGKRDASSFGATSTSGSYPAGPTAARMARRQQAGKRDASSLGATSTSGSYPAGPTAARMARHIMDHRRRVAQHRARM</sequence>
<dbReference type="PROSITE" id="PS51762">
    <property type="entry name" value="GH16_2"/>
    <property type="match status" value="1"/>
</dbReference>
<feature type="signal peptide" evidence="7">
    <location>
        <begin position="1"/>
        <end position="18"/>
    </location>
</feature>
<reference evidence="10" key="1">
    <citation type="journal article" date="2021" name="BMC Genomics">
        <title>Chromosome-level genome assembly and manually-curated proteome of model necrotroph Parastagonospora nodorum Sn15 reveals a genome-wide trove of candidate effector homologs, and redundancy of virulence-related functions within an accessory chromosome.</title>
        <authorList>
            <person name="Bertazzoni S."/>
            <person name="Jones D.A.B."/>
            <person name="Phan H.T."/>
            <person name="Tan K.-C."/>
            <person name="Hane J.K."/>
        </authorList>
    </citation>
    <scope>NUCLEOTIDE SEQUENCE [LARGE SCALE GENOMIC DNA]</scope>
    <source>
        <strain evidence="10">SN15 / ATCC MYA-4574 / FGSC 10173)</strain>
    </source>
</reference>
<keyword evidence="5" id="KW-0326">Glycosidase</keyword>
<accession>A0A7U2I1J0</accession>
<comment type="catalytic activity">
    <reaction evidence="1">
        <text>Endohydrolysis of (1-&gt;3)- or (1-&gt;4)-linkages in beta-D-glucans when the glucose residue whose reducing group is involved in the linkage to be hydrolyzed is itself substituted at C-3.</text>
        <dbReference type="EC" id="3.2.1.6"/>
    </reaction>
</comment>
<dbReference type="EMBL" id="CP069030">
    <property type="protein sequence ID" value="QRC98384.1"/>
    <property type="molecule type" value="Genomic_DNA"/>
</dbReference>
<evidence type="ECO:0000256" key="1">
    <source>
        <dbReference type="ARBA" id="ARBA00000124"/>
    </source>
</evidence>
<dbReference type="SUPFAM" id="SSF49899">
    <property type="entry name" value="Concanavalin A-like lectins/glucanases"/>
    <property type="match status" value="1"/>
</dbReference>
<dbReference type="VEuPathDB" id="FungiDB:JI435_044510"/>
<protein>
    <recommendedName>
        <fullName evidence="3">endo-1,3(4)-beta-glucanase</fullName>
        <ecNumber evidence="3">3.2.1.6</ecNumber>
    </recommendedName>
</protein>
<name>A0A7U2I1J0_PHANO</name>
<organism evidence="9 10">
    <name type="scientific">Phaeosphaeria nodorum (strain SN15 / ATCC MYA-4574 / FGSC 10173)</name>
    <name type="common">Glume blotch fungus</name>
    <name type="synonym">Parastagonospora nodorum</name>
    <dbReference type="NCBI Taxonomy" id="321614"/>
    <lineage>
        <taxon>Eukaryota</taxon>
        <taxon>Fungi</taxon>
        <taxon>Dikarya</taxon>
        <taxon>Ascomycota</taxon>
        <taxon>Pezizomycotina</taxon>
        <taxon>Dothideomycetes</taxon>
        <taxon>Pleosporomycetidae</taxon>
        <taxon>Pleosporales</taxon>
        <taxon>Pleosporineae</taxon>
        <taxon>Phaeosphaeriaceae</taxon>
        <taxon>Parastagonospora</taxon>
    </lineage>
</organism>
<dbReference type="InterPro" id="IPR050546">
    <property type="entry name" value="Glycosyl_Hydrlase_16"/>
</dbReference>
<dbReference type="GO" id="GO:0005975">
    <property type="term" value="P:carbohydrate metabolic process"/>
    <property type="evidence" value="ECO:0007669"/>
    <property type="project" value="InterPro"/>
</dbReference>
<evidence type="ECO:0000256" key="7">
    <source>
        <dbReference type="SAM" id="SignalP"/>
    </source>
</evidence>
<feature type="compositionally biased region" description="Low complexity" evidence="6">
    <location>
        <begin position="437"/>
        <end position="453"/>
    </location>
</feature>
<dbReference type="OMA" id="VADISHM"/>
<dbReference type="InterPro" id="IPR000757">
    <property type="entry name" value="Beta-glucanase-like"/>
</dbReference>
<dbReference type="GO" id="GO:0052861">
    <property type="term" value="F:endo-1,3(4)-beta-glucanase activity"/>
    <property type="evidence" value="ECO:0007669"/>
    <property type="project" value="UniProtKB-EC"/>
</dbReference>
<evidence type="ECO:0000256" key="2">
    <source>
        <dbReference type="ARBA" id="ARBA00006865"/>
    </source>
</evidence>
<dbReference type="PANTHER" id="PTHR10963:SF24">
    <property type="entry name" value="GLYCOSIDASE C21B10.07-RELATED"/>
    <property type="match status" value="1"/>
</dbReference>
<comment type="similarity">
    <text evidence="2">Belongs to the glycosyl hydrolase 16 family.</text>
</comment>
<feature type="compositionally biased region" description="Low complexity" evidence="6">
    <location>
        <begin position="403"/>
        <end position="412"/>
    </location>
</feature>
<evidence type="ECO:0000256" key="4">
    <source>
        <dbReference type="ARBA" id="ARBA00022801"/>
    </source>
</evidence>
<dbReference type="CDD" id="cd02181">
    <property type="entry name" value="GH16_fungal_Lam16A_glucanase"/>
    <property type="match status" value="1"/>
</dbReference>
<evidence type="ECO:0000256" key="5">
    <source>
        <dbReference type="ARBA" id="ARBA00023295"/>
    </source>
</evidence>
<feature type="compositionally biased region" description="Low complexity" evidence="6">
    <location>
        <begin position="505"/>
        <end position="515"/>
    </location>
</feature>
<feature type="domain" description="GH16" evidence="8">
    <location>
        <begin position="24"/>
        <end position="277"/>
    </location>
</feature>
<keyword evidence="10" id="KW-1185">Reference proteome</keyword>
<dbReference type="Gene3D" id="2.60.120.200">
    <property type="match status" value="1"/>
</dbReference>
<feature type="region of interest" description="Disordered" evidence="6">
    <location>
        <begin position="346"/>
        <end position="528"/>
    </location>
</feature>
<feature type="chain" id="PRO_5031187290" description="endo-1,3(4)-beta-glucanase" evidence="7">
    <location>
        <begin position="19"/>
        <end position="543"/>
    </location>
</feature>
<dbReference type="FunFam" id="2.60.120.200:FF:000114">
    <property type="entry name" value="Probable endo-1,3(4)-beta-glucanase NFIA_089530"/>
    <property type="match status" value="1"/>
</dbReference>
<dbReference type="PANTHER" id="PTHR10963">
    <property type="entry name" value="GLYCOSYL HYDROLASE-RELATED"/>
    <property type="match status" value="1"/>
</dbReference>
<feature type="compositionally biased region" description="Pro residues" evidence="6">
    <location>
        <begin position="348"/>
        <end position="402"/>
    </location>
</feature>
<feature type="compositionally biased region" description="Low complexity" evidence="6">
    <location>
        <begin position="473"/>
        <end position="483"/>
    </location>
</feature>
<evidence type="ECO:0000313" key="10">
    <source>
        <dbReference type="Proteomes" id="UP000663193"/>
    </source>
</evidence>
<evidence type="ECO:0000259" key="8">
    <source>
        <dbReference type="PROSITE" id="PS51762"/>
    </source>
</evidence>